<name>A0ABY7F496_MYAAR</name>
<dbReference type="InterPro" id="IPR017452">
    <property type="entry name" value="GPCR_Rhodpsn_7TM"/>
</dbReference>
<dbReference type="EMBL" id="CP111021">
    <property type="protein sequence ID" value="WAR16442.1"/>
    <property type="molecule type" value="Genomic_DNA"/>
</dbReference>
<gene>
    <name evidence="8" type="ORF">MAR_031036</name>
</gene>
<dbReference type="Proteomes" id="UP001164746">
    <property type="component" value="Chromosome 10"/>
</dbReference>
<dbReference type="Gene3D" id="1.20.1070.10">
    <property type="entry name" value="Rhodopsin 7-helix transmembrane proteins"/>
    <property type="match status" value="1"/>
</dbReference>
<dbReference type="SUPFAM" id="SSF81321">
    <property type="entry name" value="Family A G protein-coupled receptor-like"/>
    <property type="match status" value="1"/>
</dbReference>
<dbReference type="PANTHER" id="PTHR23112">
    <property type="entry name" value="G PROTEIN-COUPLED RECEPTOR 157-RELATED"/>
    <property type="match status" value="1"/>
</dbReference>
<feature type="transmembrane region" description="Helical" evidence="6">
    <location>
        <begin position="74"/>
        <end position="91"/>
    </location>
</feature>
<proteinExistence type="predicted"/>
<protein>
    <recommendedName>
        <fullName evidence="7">G-protein coupled receptors family 1 profile domain-containing protein</fullName>
    </recommendedName>
</protein>
<evidence type="ECO:0000256" key="5">
    <source>
        <dbReference type="SAM" id="MobiDB-lite"/>
    </source>
</evidence>
<feature type="transmembrane region" description="Helical" evidence="6">
    <location>
        <begin position="111"/>
        <end position="141"/>
    </location>
</feature>
<evidence type="ECO:0000256" key="2">
    <source>
        <dbReference type="ARBA" id="ARBA00022692"/>
    </source>
</evidence>
<evidence type="ECO:0000256" key="4">
    <source>
        <dbReference type="ARBA" id="ARBA00023136"/>
    </source>
</evidence>
<evidence type="ECO:0000256" key="6">
    <source>
        <dbReference type="SAM" id="Phobius"/>
    </source>
</evidence>
<keyword evidence="3 6" id="KW-1133">Transmembrane helix</keyword>
<feature type="transmembrane region" description="Helical" evidence="6">
    <location>
        <begin position="31"/>
        <end position="53"/>
    </location>
</feature>
<comment type="subcellular location">
    <subcellularLocation>
        <location evidence="1">Membrane</location>
        <topology evidence="1">Multi-pass membrane protein</topology>
    </subcellularLocation>
</comment>
<organism evidence="8 9">
    <name type="scientific">Mya arenaria</name>
    <name type="common">Soft-shell clam</name>
    <dbReference type="NCBI Taxonomy" id="6604"/>
    <lineage>
        <taxon>Eukaryota</taxon>
        <taxon>Metazoa</taxon>
        <taxon>Spiralia</taxon>
        <taxon>Lophotrochozoa</taxon>
        <taxon>Mollusca</taxon>
        <taxon>Bivalvia</taxon>
        <taxon>Autobranchia</taxon>
        <taxon>Heteroconchia</taxon>
        <taxon>Euheterodonta</taxon>
        <taxon>Imparidentia</taxon>
        <taxon>Neoheterodontei</taxon>
        <taxon>Myida</taxon>
        <taxon>Myoidea</taxon>
        <taxon>Myidae</taxon>
        <taxon>Mya</taxon>
    </lineage>
</organism>
<feature type="transmembrane region" description="Helical" evidence="6">
    <location>
        <begin position="153"/>
        <end position="171"/>
    </location>
</feature>
<feature type="non-terminal residue" evidence="8">
    <location>
        <position position="322"/>
    </location>
</feature>
<feature type="transmembrane region" description="Helical" evidence="6">
    <location>
        <begin position="267"/>
        <end position="287"/>
    </location>
</feature>
<keyword evidence="9" id="KW-1185">Reference proteome</keyword>
<feature type="domain" description="G-protein coupled receptors family 1 profile" evidence="7">
    <location>
        <begin position="166"/>
        <end position="284"/>
    </location>
</feature>
<feature type="transmembrane region" description="Helical" evidence="6">
    <location>
        <begin position="233"/>
        <end position="255"/>
    </location>
</feature>
<evidence type="ECO:0000256" key="1">
    <source>
        <dbReference type="ARBA" id="ARBA00004141"/>
    </source>
</evidence>
<reference evidence="8" key="1">
    <citation type="submission" date="2022-11" db="EMBL/GenBank/DDBJ databases">
        <title>Centuries of genome instability and evolution in soft-shell clam transmissible cancer (bioRxiv).</title>
        <authorList>
            <person name="Hart S.F.M."/>
            <person name="Yonemitsu M.A."/>
            <person name="Giersch R.M."/>
            <person name="Beal B.F."/>
            <person name="Arriagada G."/>
            <person name="Davis B.W."/>
            <person name="Ostrander E.A."/>
            <person name="Goff S.P."/>
            <person name="Metzger M.J."/>
        </authorList>
    </citation>
    <scope>NUCLEOTIDE SEQUENCE</scope>
    <source>
        <strain evidence="8">MELC-2E11</strain>
        <tissue evidence="8">Siphon/mantle</tissue>
    </source>
</reference>
<dbReference type="CDD" id="cd00637">
    <property type="entry name" value="7tm_classA_rhodopsin-like"/>
    <property type="match status" value="1"/>
</dbReference>
<keyword evidence="4 6" id="KW-0472">Membrane</keyword>
<evidence type="ECO:0000313" key="8">
    <source>
        <dbReference type="EMBL" id="WAR16442.1"/>
    </source>
</evidence>
<evidence type="ECO:0000256" key="3">
    <source>
        <dbReference type="ARBA" id="ARBA00022989"/>
    </source>
</evidence>
<evidence type="ECO:0000259" key="7">
    <source>
        <dbReference type="PROSITE" id="PS50262"/>
    </source>
</evidence>
<feature type="transmembrane region" description="Helical" evidence="6">
    <location>
        <begin position="177"/>
        <end position="201"/>
    </location>
</feature>
<dbReference type="PANTHER" id="PTHR23112:SF0">
    <property type="entry name" value="TRANSMEMBRANE PROTEIN 116"/>
    <property type="match status" value="1"/>
</dbReference>
<keyword evidence="2 6" id="KW-0812">Transmembrane</keyword>
<feature type="region of interest" description="Disordered" evidence="5">
    <location>
        <begin position="297"/>
        <end position="322"/>
    </location>
</feature>
<dbReference type="PROSITE" id="PS50262">
    <property type="entry name" value="G_PROTEIN_RECEP_F1_2"/>
    <property type="match status" value="1"/>
</dbReference>
<accession>A0ABY7F496</accession>
<evidence type="ECO:0000313" key="9">
    <source>
        <dbReference type="Proteomes" id="UP001164746"/>
    </source>
</evidence>
<sequence>MASNNTTQTAMVLFKDGYDIPLYGLDNGMFYYVHVTSIVCLTVSLICALSTITSSFWSHLAGEFYTGWTKGERLAVYLSICDFFLNISLLMNHLPILITKTHTSPKELCSFFGFIMTEFMLAQILMVNVVAINIFTTMFFGTNYSFGKFDSGILLWSFGVPFIGACFFDAVNGKVASLVLITIPITAIMVVNVLLYILTFIKIRIDVRAMKQRLGNIASTAGSHIRAARNMSMFVVAFFVQWSSIALSGVWLMFADDITDIPEGLKIILGIFTNLGGVLNLIVYLAVFRKTRPMSNMATSMEPPNSHTVSDNNKKPANSSVQ</sequence>